<dbReference type="InterPro" id="IPR050117">
    <property type="entry name" value="MAPK"/>
</dbReference>
<dbReference type="PANTHER" id="PTHR24055">
    <property type="entry name" value="MITOGEN-ACTIVATED PROTEIN KINASE"/>
    <property type="match status" value="1"/>
</dbReference>
<feature type="domain" description="Protein kinase" evidence="11">
    <location>
        <begin position="23"/>
        <end position="317"/>
    </location>
</feature>
<dbReference type="STRING" id="1071378.G0W8D9"/>
<reference evidence="12 13" key="1">
    <citation type="journal article" date="2011" name="Proc. Natl. Acad. Sci. U.S.A.">
        <title>Evolutionary erosion of yeast sex chromosomes by mating-type switching accidents.</title>
        <authorList>
            <person name="Gordon J.L."/>
            <person name="Armisen D."/>
            <person name="Proux-Wera E."/>
            <person name="Oheigeartaigh S.S."/>
            <person name="Byrne K.P."/>
            <person name="Wolfe K.H."/>
        </authorList>
    </citation>
    <scope>NUCLEOTIDE SEQUENCE [LARGE SCALE GENOMIC DNA]</scope>
    <source>
        <strain evidence="13">ATCC 10597 / BCRC 20456 / CBS 421 / NBRC 0211 / NRRL Y-12639</strain>
    </source>
</reference>
<dbReference type="Proteomes" id="UP000000689">
    <property type="component" value="Chromosome 3"/>
</dbReference>
<dbReference type="GO" id="GO:0004707">
    <property type="term" value="F:MAP kinase activity"/>
    <property type="evidence" value="ECO:0007669"/>
    <property type="project" value="UniProtKB-EC"/>
</dbReference>
<keyword evidence="13" id="KW-1185">Reference proteome</keyword>
<dbReference type="PROSITE" id="PS01351">
    <property type="entry name" value="MAPK"/>
    <property type="match status" value="1"/>
</dbReference>
<feature type="compositionally biased region" description="Low complexity" evidence="10">
    <location>
        <begin position="458"/>
        <end position="471"/>
    </location>
</feature>
<evidence type="ECO:0000256" key="10">
    <source>
        <dbReference type="SAM" id="MobiDB-lite"/>
    </source>
</evidence>
<evidence type="ECO:0000256" key="5">
    <source>
        <dbReference type="ARBA" id="ARBA00022777"/>
    </source>
</evidence>
<dbReference type="InterPro" id="IPR017441">
    <property type="entry name" value="Protein_kinase_ATP_BS"/>
</dbReference>
<feature type="region of interest" description="Disordered" evidence="10">
    <location>
        <begin position="417"/>
        <end position="489"/>
    </location>
</feature>
<evidence type="ECO:0000256" key="6">
    <source>
        <dbReference type="ARBA" id="ARBA00022840"/>
    </source>
</evidence>
<evidence type="ECO:0000256" key="7">
    <source>
        <dbReference type="PROSITE-ProRule" id="PRU10141"/>
    </source>
</evidence>
<dbReference type="PROSITE" id="PS00107">
    <property type="entry name" value="PROTEIN_KINASE_ATP"/>
    <property type="match status" value="1"/>
</dbReference>
<dbReference type="SUPFAM" id="SSF56112">
    <property type="entry name" value="Protein kinase-like (PK-like)"/>
    <property type="match status" value="1"/>
</dbReference>
<feature type="compositionally biased region" description="Polar residues" evidence="10">
    <location>
        <begin position="423"/>
        <end position="447"/>
    </location>
</feature>
<comment type="catalytic activity">
    <reaction evidence="9">
        <text>L-threonyl-[protein] + ATP = O-phospho-L-threonyl-[protein] + ADP + H(+)</text>
        <dbReference type="Rhea" id="RHEA:46608"/>
        <dbReference type="Rhea" id="RHEA-COMP:11060"/>
        <dbReference type="Rhea" id="RHEA-COMP:11605"/>
        <dbReference type="ChEBI" id="CHEBI:15378"/>
        <dbReference type="ChEBI" id="CHEBI:30013"/>
        <dbReference type="ChEBI" id="CHEBI:30616"/>
        <dbReference type="ChEBI" id="CHEBI:61977"/>
        <dbReference type="ChEBI" id="CHEBI:456216"/>
        <dbReference type="EC" id="2.7.11.24"/>
    </reaction>
</comment>
<keyword evidence="5 9" id="KW-0418">Kinase</keyword>
<evidence type="ECO:0000256" key="2">
    <source>
        <dbReference type="ARBA" id="ARBA00022527"/>
    </source>
</evidence>
<evidence type="ECO:0000313" key="13">
    <source>
        <dbReference type="Proteomes" id="UP000000689"/>
    </source>
</evidence>
<dbReference type="HOGENOM" id="CLU_000288_181_1_1"/>
<dbReference type="PROSITE" id="PS00108">
    <property type="entry name" value="PROTEIN_KINASE_ST"/>
    <property type="match status" value="1"/>
</dbReference>
<evidence type="ECO:0000256" key="9">
    <source>
        <dbReference type="RuleBase" id="RU361165"/>
    </source>
</evidence>
<proteinExistence type="inferred from homology"/>
<dbReference type="AlphaFoldDB" id="G0W8D9"/>
<evidence type="ECO:0000256" key="8">
    <source>
        <dbReference type="RuleBase" id="RU000304"/>
    </source>
</evidence>
<dbReference type="SMART" id="SM00220">
    <property type="entry name" value="S_TKc"/>
    <property type="match status" value="1"/>
</dbReference>
<dbReference type="PROSITE" id="PS50011">
    <property type="entry name" value="PROTEIN_KINASE_DOM"/>
    <property type="match status" value="1"/>
</dbReference>
<dbReference type="eggNOG" id="KOG0660">
    <property type="taxonomic scope" value="Eukaryota"/>
</dbReference>
<evidence type="ECO:0000256" key="3">
    <source>
        <dbReference type="ARBA" id="ARBA00022679"/>
    </source>
</evidence>
<dbReference type="OrthoDB" id="192887at2759"/>
<keyword evidence="4 7" id="KW-0547">Nucleotide-binding</keyword>
<dbReference type="InterPro" id="IPR000719">
    <property type="entry name" value="Prot_kinase_dom"/>
</dbReference>
<evidence type="ECO:0000256" key="4">
    <source>
        <dbReference type="ARBA" id="ARBA00022741"/>
    </source>
</evidence>
<keyword evidence="6 7" id="KW-0067">ATP-binding</keyword>
<dbReference type="EMBL" id="HE580269">
    <property type="protein sequence ID" value="CCD24050.1"/>
    <property type="molecule type" value="Genomic_DNA"/>
</dbReference>
<evidence type="ECO:0000259" key="11">
    <source>
        <dbReference type="PROSITE" id="PS50011"/>
    </source>
</evidence>
<comment type="cofactor">
    <cofactor evidence="9">
        <name>Mg(2+)</name>
        <dbReference type="ChEBI" id="CHEBI:18420"/>
    </cofactor>
</comment>
<dbReference type="InterPro" id="IPR008271">
    <property type="entry name" value="Ser/Thr_kinase_AS"/>
</dbReference>
<accession>G0W8D9</accession>
<dbReference type="RefSeq" id="XP_003669293.1">
    <property type="nucleotide sequence ID" value="XM_003669245.1"/>
</dbReference>
<dbReference type="Pfam" id="PF00069">
    <property type="entry name" value="Pkinase"/>
    <property type="match status" value="1"/>
</dbReference>
<dbReference type="InterPro" id="IPR011009">
    <property type="entry name" value="Kinase-like_dom_sf"/>
</dbReference>
<dbReference type="GO" id="GO:0005524">
    <property type="term" value="F:ATP binding"/>
    <property type="evidence" value="ECO:0007669"/>
    <property type="project" value="UniProtKB-UniRule"/>
</dbReference>
<dbReference type="Gene3D" id="1.10.510.10">
    <property type="entry name" value="Transferase(Phosphotransferase) domain 1"/>
    <property type="match status" value="1"/>
</dbReference>
<dbReference type="GO" id="GO:0006950">
    <property type="term" value="P:response to stress"/>
    <property type="evidence" value="ECO:0007669"/>
    <property type="project" value="UniProtKB-ARBA"/>
</dbReference>
<dbReference type="Gene3D" id="3.30.200.20">
    <property type="entry name" value="Phosphorylase Kinase, domain 1"/>
    <property type="match status" value="1"/>
</dbReference>
<comment type="activity regulation">
    <text evidence="9">Activated by threonine and tyrosine phosphorylation.</text>
</comment>
<keyword evidence="2 8" id="KW-0723">Serine/threonine-protein kinase</keyword>
<keyword evidence="3 9" id="KW-0808">Transferase</keyword>
<dbReference type="EC" id="2.7.11.24" evidence="1 9"/>
<sequence>MPNFDSRHSFLVLNQPFIVDKGFEIVKAIGKGSFGLICSAKYTEAVDSTMVAIKQIDSAFQNSRTAKRALRELKLLRHFRNHKNITCLYDTDIVMHPDGVARLYIYEELVDCDLYQILHSGQSLTDSHYQCFIYQILCGLKFIHSANVLHRDIKPGNLLVNADCQLKICDFGLSRGYSNNMTENEQFVTEYVPTKWYRAPEIMLSYQGYSTAVDVWSTGCILAEFLNGKPMFEGDDYVNQLNKILQVLGSPNIETIKKINSKNVQDYILQLGNIPKIPFPVLFPNATKNAIDLLEKMLTFDPAERITVESALAHPYLSVWHDSDDEPVCPQKVDFMFEKVDDLDLLKEMIINEVNDFRRFAREPFAEMEDLLLEDQEDALEMQDDNKSLVLNGDIKTRPQVGSSFSDLSLTGMHDLNVERNSQEPFTTETTARKSSSTTGDSIQPSVTMLAEPDTNISFLQSRSSDSSNDNKFSDLEKELQTGLDGKSF</sequence>
<dbReference type="GeneID" id="11496483"/>
<keyword evidence="9" id="KW-0460">Magnesium</keyword>
<name>G0W8D9_NAUDC</name>
<protein>
    <recommendedName>
        <fullName evidence="1 9">Mitogen-activated protein kinase</fullName>
        <ecNumber evidence="1 9">2.7.11.24</ecNumber>
    </recommendedName>
</protein>
<dbReference type="KEGG" id="ndi:NDAI_0C03900"/>
<evidence type="ECO:0000256" key="1">
    <source>
        <dbReference type="ARBA" id="ARBA00012411"/>
    </source>
</evidence>
<feature type="binding site" evidence="7">
    <location>
        <position position="54"/>
    </location>
    <ligand>
        <name>ATP</name>
        <dbReference type="ChEBI" id="CHEBI:30616"/>
    </ligand>
</feature>
<comment type="similarity">
    <text evidence="9">Belongs to the protein kinase superfamily. Ser/Thr protein kinase family. MAP kinase subfamily.</text>
</comment>
<gene>
    <name evidence="12" type="primary">NDAI0C03900</name>
    <name evidence="12" type="ordered locus">NDAI_0C03900</name>
</gene>
<organism evidence="12 13">
    <name type="scientific">Naumovozyma dairenensis (strain ATCC 10597 / BCRC 20456 / CBS 421 / NBRC 0211 / NRRL Y-12639)</name>
    <name type="common">Saccharomyces dairenensis</name>
    <dbReference type="NCBI Taxonomy" id="1071378"/>
    <lineage>
        <taxon>Eukaryota</taxon>
        <taxon>Fungi</taxon>
        <taxon>Dikarya</taxon>
        <taxon>Ascomycota</taxon>
        <taxon>Saccharomycotina</taxon>
        <taxon>Saccharomycetes</taxon>
        <taxon>Saccharomycetales</taxon>
        <taxon>Saccharomycetaceae</taxon>
        <taxon>Naumovozyma</taxon>
    </lineage>
</organism>
<dbReference type="FunFam" id="1.10.510.10:FF:000013">
    <property type="entry name" value="Mitogen-activated protein kinase"/>
    <property type="match status" value="1"/>
</dbReference>
<evidence type="ECO:0000313" key="12">
    <source>
        <dbReference type="EMBL" id="CCD24050.1"/>
    </source>
</evidence>
<dbReference type="InterPro" id="IPR003527">
    <property type="entry name" value="MAP_kinase_CS"/>
</dbReference>